<dbReference type="EMBL" id="FNLN01000035">
    <property type="protein sequence ID" value="SDU21632.1"/>
    <property type="molecule type" value="Genomic_DNA"/>
</dbReference>
<feature type="domain" description="Cytidyltransferase-like" evidence="3">
    <location>
        <begin position="13"/>
        <end position="77"/>
    </location>
</feature>
<dbReference type="RefSeq" id="WP_062558814.1">
    <property type="nucleotide sequence ID" value="NZ_CP013341.1"/>
</dbReference>
<keyword evidence="5" id="KW-1185">Reference proteome</keyword>
<gene>
    <name evidence="4" type="ORF">SAMN05216406_13519</name>
</gene>
<dbReference type="PANTHER" id="PTHR21342">
    <property type="entry name" value="PHOSPHOPANTETHEINE ADENYLYLTRANSFERASE"/>
    <property type="match status" value="1"/>
</dbReference>
<dbReference type="Proteomes" id="UP000182882">
    <property type="component" value="Unassembled WGS sequence"/>
</dbReference>
<evidence type="ECO:0000259" key="3">
    <source>
        <dbReference type="Pfam" id="PF01467"/>
    </source>
</evidence>
<dbReference type="NCBIfam" id="TIGR00125">
    <property type="entry name" value="cyt_tran_rel"/>
    <property type="match status" value="1"/>
</dbReference>
<keyword evidence="2 4" id="KW-0548">Nucleotidyltransferase</keyword>
<dbReference type="KEGG" id="nur:ATY38_07825"/>
<dbReference type="Pfam" id="PF01467">
    <property type="entry name" value="CTP_transf_like"/>
    <property type="match status" value="1"/>
</dbReference>
<dbReference type="SUPFAM" id="SSF52374">
    <property type="entry name" value="Nucleotidylyl transferase"/>
    <property type="match status" value="1"/>
</dbReference>
<dbReference type="AlphaFoldDB" id="A0A1H2GQ89"/>
<protein>
    <submittedName>
        <fullName evidence="4">Nicotinamide-nucleotide adenylyltransferase</fullName>
    </submittedName>
</protein>
<sequence>MGFQEISKLACIHGRFQPFHLGHANYLQECIKLWPNVLVGLAAPTPVKITTPGVEHRTTAIANPLTYTERVILIRAALNDLEMPQTNIEFLPFPIDEPESIKYILPQSVLCVTTKLYEWNEEKIRRLNKAGYNTFVLEKCIKFDFNGSLIRQYIIENNSAWKVMVLPSVAQLLQSWQFRDRLLSLQKESK</sequence>
<evidence type="ECO:0000256" key="1">
    <source>
        <dbReference type="ARBA" id="ARBA00022679"/>
    </source>
</evidence>
<keyword evidence="1 4" id="KW-0808">Transferase</keyword>
<dbReference type="GO" id="GO:0016779">
    <property type="term" value="F:nucleotidyltransferase activity"/>
    <property type="evidence" value="ECO:0007669"/>
    <property type="project" value="UniProtKB-KW"/>
</dbReference>
<proteinExistence type="predicted"/>
<evidence type="ECO:0000313" key="4">
    <source>
        <dbReference type="EMBL" id="SDU21632.1"/>
    </source>
</evidence>
<dbReference type="InterPro" id="IPR004821">
    <property type="entry name" value="Cyt_trans-like"/>
</dbReference>
<organism evidence="4 5">
    <name type="scientific">Nitrosomonas ureae</name>
    <dbReference type="NCBI Taxonomy" id="44577"/>
    <lineage>
        <taxon>Bacteria</taxon>
        <taxon>Pseudomonadati</taxon>
        <taxon>Pseudomonadota</taxon>
        <taxon>Betaproteobacteria</taxon>
        <taxon>Nitrosomonadales</taxon>
        <taxon>Nitrosomonadaceae</taxon>
        <taxon>Nitrosomonas</taxon>
    </lineage>
</organism>
<dbReference type="InterPro" id="IPR014729">
    <property type="entry name" value="Rossmann-like_a/b/a_fold"/>
</dbReference>
<name>A0A1H2GQ89_9PROT</name>
<accession>A0A1H2GQ89</accession>
<evidence type="ECO:0000313" key="5">
    <source>
        <dbReference type="Proteomes" id="UP000182882"/>
    </source>
</evidence>
<reference evidence="5" key="1">
    <citation type="submission" date="2016-10" db="EMBL/GenBank/DDBJ databases">
        <authorList>
            <person name="Varghese N."/>
            <person name="Submissions S."/>
        </authorList>
    </citation>
    <scope>NUCLEOTIDE SEQUENCE [LARGE SCALE GENOMIC DNA]</scope>
    <source>
        <strain evidence="5">Nm10</strain>
    </source>
</reference>
<evidence type="ECO:0000256" key="2">
    <source>
        <dbReference type="ARBA" id="ARBA00022695"/>
    </source>
</evidence>
<dbReference type="Gene3D" id="3.40.50.620">
    <property type="entry name" value="HUPs"/>
    <property type="match status" value="1"/>
</dbReference>
<dbReference type="PANTHER" id="PTHR21342:SF0">
    <property type="entry name" value="BIFUNCTIONAL NMN ADENYLYLTRANSFERASE_NUDIX HYDROLASE"/>
    <property type="match status" value="1"/>
</dbReference>